<dbReference type="InterPro" id="IPR012677">
    <property type="entry name" value="Nucleotide-bd_a/b_plait_sf"/>
</dbReference>
<sequence>MSAPAPAPSDALTTTRLHISGLSSTSTLTAADLTRRFSAFGTVSNVDGFDSLNGLGERRGYGYLTFTGKKADLSRCVASLSGATWKGAKVRIGDAKPDFRERIAKENAAQSTDVPKRTRRPGKYSAVESDSMEPITLEALTAPGASQTHPHWKVTPMGRVVRVMKMRPGKGLPPTLLEEHALGEGKSKDKDMRGKKRKKGKQGPDNRARVRRIDPTLWGSTLLKGMFLENVDIEELRAQKAVQPAEEEGSDSDDSEEEVVEVAETVLPPAVPVQASAPASPSPPPPDEHSASPARSPSPAPSIRAETSASLALLSTLFPSSSAWSAPPAELDSDIEIDAADEHVRRNVGNGDGEDVEEVPLQRDDDEDSSSEEEQQDDNDDDDSSSDSSSSSSEDDEDESKAPAPAPTSTSLKDLFAPRPSNPSFSLLGHLDLDLSSDELDPELDFLLSAPAQALLAQEEPPLLPTPVQHIAVSTLPSYDPSYPLFFPHPSTIDSLSSLTPLQASLNASNAHLARPNNANTKQPDVLSTLITRGLDWRSAGFYRSESDADIQQRWEDRKGDLTRDWRRRWREAGKVSRRRGKGAGGGEEGY</sequence>
<reference evidence="5 6" key="1">
    <citation type="journal article" date="2019" name="Nat. Ecol. Evol.">
        <title>Megaphylogeny resolves global patterns of mushroom evolution.</title>
        <authorList>
            <person name="Varga T."/>
            <person name="Krizsan K."/>
            <person name="Foldi C."/>
            <person name="Dima B."/>
            <person name="Sanchez-Garcia M."/>
            <person name="Sanchez-Ramirez S."/>
            <person name="Szollosi G.J."/>
            <person name="Szarkandi J.G."/>
            <person name="Papp V."/>
            <person name="Albert L."/>
            <person name="Andreopoulos W."/>
            <person name="Angelini C."/>
            <person name="Antonin V."/>
            <person name="Barry K.W."/>
            <person name="Bougher N.L."/>
            <person name="Buchanan P."/>
            <person name="Buyck B."/>
            <person name="Bense V."/>
            <person name="Catcheside P."/>
            <person name="Chovatia M."/>
            <person name="Cooper J."/>
            <person name="Damon W."/>
            <person name="Desjardin D."/>
            <person name="Finy P."/>
            <person name="Geml J."/>
            <person name="Haridas S."/>
            <person name="Hughes K."/>
            <person name="Justo A."/>
            <person name="Karasinski D."/>
            <person name="Kautmanova I."/>
            <person name="Kiss B."/>
            <person name="Kocsube S."/>
            <person name="Kotiranta H."/>
            <person name="LaButti K.M."/>
            <person name="Lechner B.E."/>
            <person name="Liimatainen K."/>
            <person name="Lipzen A."/>
            <person name="Lukacs Z."/>
            <person name="Mihaltcheva S."/>
            <person name="Morgado L.N."/>
            <person name="Niskanen T."/>
            <person name="Noordeloos M.E."/>
            <person name="Ohm R.A."/>
            <person name="Ortiz-Santana B."/>
            <person name="Ovrebo C."/>
            <person name="Racz N."/>
            <person name="Riley R."/>
            <person name="Savchenko A."/>
            <person name="Shiryaev A."/>
            <person name="Soop K."/>
            <person name="Spirin V."/>
            <person name="Szebenyi C."/>
            <person name="Tomsovsky M."/>
            <person name="Tulloss R.E."/>
            <person name="Uehling J."/>
            <person name="Grigoriev I.V."/>
            <person name="Vagvolgyi C."/>
            <person name="Papp T."/>
            <person name="Martin F.M."/>
            <person name="Miettinen O."/>
            <person name="Hibbett D.S."/>
            <person name="Nagy L.G."/>
        </authorList>
    </citation>
    <scope>NUCLEOTIDE SEQUENCE [LARGE SCALE GENOMIC DNA]</scope>
    <source>
        <strain evidence="5 6">CBS 309.79</strain>
    </source>
</reference>
<evidence type="ECO:0000313" key="5">
    <source>
        <dbReference type="EMBL" id="TFL04464.1"/>
    </source>
</evidence>
<dbReference type="AlphaFoldDB" id="A0A5C3R180"/>
<dbReference type="PANTHER" id="PTHR48029:SF1">
    <property type="entry name" value="NUCLEOLAR PROTEIN 8"/>
    <property type="match status" value="1"/>
</dbReference>
<dbReference type="GO" id="GO:0003723">
    <property type="term" value="F:RNA binding"/>
    <property type="evidence" value="ECO:0007669"/>
    <property type="project" value="UniProtKB-UniRule"/>
</dbReference>
<dbReference type="Gene3D" id="3.30.70.330">
    <property type="match status" value="1"/>
</dbReference>
<dbReference type="STRING" id="1884261.A0A5C3R180"/>
<dbReference type="PANTHER" id="PTHR48029">
    <property type="entry name" value="NUCLEOLAR PROTEIN 8"/>
    <property type="match status" value="1"/>
</dbReference>
<dbReference type="OrthoDB" id="21643at2759"/>
<feature type="region of interest" description="Disordered" evidence="3">
    <location>
        <begin position="167"/>
        <end position="212"/>
    </location>
</feature>
<gene>
    <name evidence="5" type="ORF">BDV98DRAFT_601922</name>
</gene>
<feature type="region of interest" description="Disordered" evidence="3">
    <location>
        <begin position="321"/>
        <end position="421"/>
    </location>
</feature>
<feature type="compositionally biased region" description="Basic and acidic residues" evidence="3">
    <location>
        <begin position="202"/>
        <end position="212"/>
    </location>
</feature>
<evidence type="ECO:0000259" key="4">
    <source>
        <dbReference type="PROSITE" id="PS50102"/>
    </source>
</evidence>
<name>A0A5C3R180_9AGAR</name>
<dbReference type="InterPro" id="IPR000504">
    <property type="entry name" value="RRM_dom"/>
</dbReference>
<keyword evidence="6" id="KW-1185">Reference proteome</keyword>
<feature type="compositionally biased region" description="Acidic residues" evidence="3">
    <location>
        <begin position="245"/>
        <end position="261"/>
    </location>
</feature>
<feature type="compositionally biased region" description="Basic and acidic residues" evidence="3">
    <location>
        <begin position="177"/>
        <end position="192"/>
    </location>
</feature>
<dbReference type="EMBL" id="ML178818">
    <property type="protein sequence ID" value="TFL04464.1"/>
    <property type="molecule type" value="Genomic_DNA"/>
</dbReference>
<feature type="region of interest" description="Disordered" evidence="3">
    <location>
        <begin position="107"/>
        <end position="129"/>
    </location>
</feature>
<evidence type="ECO:0000313" key="6">
    <source>
        <dbReference type="Proteomes" id="UP000305067"/>
    </source>
</evidence>
<evidence type="ECO:0000256" key="2">
    <source>
        <dbReference type="PROSITE-ProRule" id="PRU00176"/>
    </source>
</evidence>
<evidence type="ECO:0000256" key="1">
    <source>
        <dbReference type="ARBA" id="ARBA00022884"/>
    </source>
</evidence>
<protein>
    <recommendedName>
        <fullName evidence="4">RRM domain-containing protein</fullName>
    </recommendedName>
</protein>
<feature type="compositionally biased region" description="Acidic residues" evidence="3">
    <location>
        <begin position="352"/>
        <end position="385"/>
    </location>
</feature>
<organism evidence="5 6">
    <name type="scientific">Pterulicium gracile</name>
    <dbReference type="NCBI Taxonomy" id="1884261"/>
    <lineage>
        <taxon>Eukaryota</taxon>
        <taxon>Fungi</taxon>
        <taxon>Dikarya</taxon>
        <taxon>Basidiomycota</taxon>
        <taxon>Agaricomycotina</taxon>
        <taxon>Agaricomycetes</taxon>
        <taxon>Agaricomycetidae</taxon>
        <taxon>Agaricales</taxon>
        <taxon>Pleurotineae</taxon>
        <taxon>Pterulaceae</taxon>
        <taxon>Pterulicium</taxon>
    </lineage>
</organism>
<accession>A0A5C3R180</accession>
<dbReference type="Proteomes" id="UP000305067">
    <property type="component" value="Unassembled WGS sequence"/>
</dbReference>
<dbReference type="InterPro" id="IPR035979">
    <property type="entry name" value="RBD_domain_sf"/>
</dbReference>
<feature type="region of interest" description="Disordered" evidence="3">
    <location>
        <begin position="239"/>
        <end position="307"/>
    </location>
</feature>
<keyword evidence="1 2" id="KW-0694">RNA-binding</keyword>
<dbReference type="PROSITE" id="PS50102">
    <property type="entry name" value="RRM"/>
    <property type="match status" value="1"/>
</dbReference>
<evidence type="ECO:0000256" key="3">
    <source>
        <dbReference type="SAM" id="MobiDB-lite"/>
    </source>
</evidence>
<feature type="compositionally biased region" description="Low complexity" evidence="3">
    <location>
        <begin position="262"/>
        <end position="279"/>
    </location>
</feature>
<feature type="compositionally biased region" description="Low complexity" evidence="3">
    <location>
        <begin position="291"/>
        <end position="307"/>
    </location>
</feature>
<dbReference type="SUPFAM" id="SSF54928">
    <property type="entry name" value="RNA-binding domain, RBD"/>
    <property type="match status" value="1"/>
</dbReference>
<proteinExistence type="predicted"/>
<feature type="domain" description="RRM" evidence="4">
    <location>
        <begin position="15"/>
        <end position="97"/>
    </location>
</feature>